<dbReference type="InterPro" id="IPR003593">
    <property type="entry name" value="AAA+_ATPase"/>
</dbReference>
<proteinExistence type="inferred from homology"/>
<keyword evidence="3" id="KW-0547">Nucleotide-binding</keyword>
<comment type="similarity">
    <text evidence="1">Belongs to the ABC transporter superfamily.</text>
</comment>
<dbReference type="SUPFAM" id="SSF52540">
    <property type="entry name" value="P-loop containing nucleoside triphosphate hydrolases"/>
    <property type="match status" value="1"/>
</dbReference>
<evidence type="ECO:0000313" key="7">
    <source>
        <dbReference type="EMBL" id="KKK79720.1"/>
    </source>
</evidence>
<evidence type="ECO:0000256" key="2">
    <source>
        <dbReference type="ARBA" id="ARBA00022448"/>
    </source>
</evidence>
<dbReference type="PROSITE" id="PS50893">
    <property type="entry name" value="ABC_TRANSPORTER_2"/>
    <property type="match status" value="1"/>
</dbReference>
<gene>
    <name evidence="7" type="ORF">LCGC14_2830680</name>
</gene>
<comment type="caution">
    <text evidence="7">The sequence shown here is derived from an EMBL/GenBank/DDBJ whole genome shotgun (WGS) entry which is preliminary data.</text>
</comment>
<evidence type="ECO:0000256" key="4">
    <source>
        <dbReference type="ARBA" id="ARBA00022840"/>
    </source>
</evidence>
<evidence type="ECO:0000256" key="1">
    <source>
        <dbReference type="ARBA" id="ARBA00005417"/>
    </source>
</evidence>
<keyword evidence="2" id="KW-0813">Transport</keyword>
<evidence type="ECO:0000256" key="5">
    <source>
        <dbReference type="ARBA" id="ARBA00022970"/>
    </source>
</evidence>
<dbReference type="InterPro" id="IPR027417">
    <property type="entry name" value="P-loop_NTPase"/>
</dbReference>
<dbReference type="GO" id="GO:0005524">
    <property type="term" value="F:ATP binding"/>
    <property type="evidence" value="ECO:0007669"/>
    <property type="project" value="UniProtKB-KW"/>
</dbReference>
<keyword evidence="5" id="KW-0029">Amino-acid transport</keyword>
<dbReference type="Pfam" id="PF00005">
    <property type="entry name" value="ABC_tran"/>
    <property type="match status" value="1"/>
</dbReference>
<dbReference type="Gene3D" id="3.40.50.300">
    <property type="entry name" value="P-loop containing nucleotide triphosphate hydrolases"/>
    <property type="match status" value="1"/>
</dbReference>
<sequence>MTLEIKNITSGYVKEVSVLMDVSVIAKKAALTGIIGPNGAGKSTLLKTIYGYLKPRQGDIVHHGESITGLKPDQMLGQGIAHLIQGHSVFPAMTVEENLELGGWIIKKDSKSLNDALESVYDHYPVLKNKRQMVAGALSGGEQRTLEIARLTMTQPRTILIDEPSVGLMPKLVDTVYEEIVKLKDLGYTILIVDQKVHKCLDVVVYGYVLRLGKNSHHGPKADFVDTIEDIIKEWI</sequence>
<dbReference type="GO" id="GO:0015658">
    <property type="term" value="F:branched-chain amino acid transmembrane transporter activity"/>
    <property type="evidence" value="ECO:0007669"/>
    <property type="project" value="TreeGrafter"/>
</dbReference>
<accession>A0A0F8Z0V4</accession>
<keyword evidence="4" id="KW-0067">ATP-binding</keyword>
<organism evidence="7">
    <name type="scientific">marine sediment metagenome</name>
    <dbReference type="NCBI Taxonomy" id="412755"/>
    <lineage>
        <taxon>unclassified sequences</taxon>
        <taxon>metagenomes</taxon>
        <taxon>ecological metagenomes</taxon>
    </lineage>
</organism>
<dbReference type="PANTHER" id="PTHR43820:SF4">
    <property type="entry name" value="HIGH-AFFINITY BRANCHED-CHAIN AMINO ACID TRANSPORT ATP-BINDING PROTEIN LIVF"/>
    <property type="match status" value="1"/>
</dbReference>
<dbReference type="EMBL" id="LAZR01053899">
    <property type="protein sequence ID" value="KKK79720.1"/>
    <property type="molecule type" value="Genomic_DNA"/>
</dbReference>
<evidence type="ECO:0000256" key="3">
    <source>
        <dbReference type="ARBA" id="ARBA00022741"/>
    </source>
</evidence>
<dbReference type="AlphaFoldDB" id="A0A0F8Z0V4"/>
<name>A0A0F8Z0V4_9ZZZZ</name>
<feature type="domain" description="ABC transporter" evidence="6">
    <location>
        <begin position="3"/>
        <end position="236"/>
    </location>
</feature>
<dbReference type="GO" id="GO:0015807">
    <property type="term" value="P:L-amino acid transport"/>
    <property type="evidence" value="ECO:0007669"/>
    <property type="project" value="TreeGrafter"/>
</dbReference>
<protein>
    <recommendedName>
        <fullName evidence="6">ABC transporter domain-containing protein</fullName>
    </recommendedName>
</protein>
<reference evidence="7" key="1">
    <citation type="journal article" date="2015" name="Nature">
        <title>Complex archaea that bridge the gap between prokaryotes and eukaryotes.</title>
        <authorList>
            <person name="Spang A."/>
            <person name="Saw J.H."/>
            <person name="Jorgensen S.L."/>
            <person name="Zaremba-Niedzwiedzka K."/>
            <person name="Martijn J."/>
            <person name="Lind A.E."/>
            <person name="van Eijk R."/>
            <person name="Schleper C."/>
            <person name="Guy L."/>
            <person name="Ettema T.J."/>
        </authorList>
    </citation>
    <scope>NUCLEOTIDE SEQUENCE</scope>
</reference>
<dbReference type="InterPro" id="IPR052156">
    <property type="entry name" value="BCAA_Transport_ATP-bd_LivF"/>
</dbReference>
<dbReference type="InterPro" id="IPR003439">
    <property type="entry name" value="ABC_transporter-like_ATP-bd"/>
</dbReference>
<evidence type="ECO:0000259" key="6">
    <source>
        <dbReference type="PROSITE" id="PS50893"/>
    </source>
</evidence>
<dbReference type="GO" id="GO:0016887">
    <property type="term" value="F:ATP hydrolysis activity"/>
    <property type="evidence" value="ECO:0007669"/>
    <property type="project" value="InterPro"/>
</dbReference>
<dbReference type="PANTHER" id="PTHR43820">
    <property type="entry name" value="HIGH-AFFINITY BRANCHED-CHAIN AMINO ACID TRANSPORT ATP-BINDING PROTEIN LIVF"/>
    <property type="match status" value="1"/>
</dbReference>
<dbReference type="SMART" id="SM00382">
    <property type="entry name" value="AAA"/>
    <property type="match status" value="1"/>
</dbReference>